<dbReference type="EMBL" id="VLKI01000001">
    <property type="protein sequence ID" value="TWH91179.1"/>
    <property type="molecule type" value="Genomic_DNA"/>
</dbReference>
<dbReference type="Proteomes" id="UP000318667">
    <property type="component" value="Unassembled WGS sequence"/>
</dbReference>
<gene>
    <name evidence="1" type="ORF">IQ19_00634</name>
</gene>
<reference evidence="1 2" key="1">
    <citation type="journal article" date="2015" name="Stand. Genomic Sci.">
        <title>Genomic Encyclopedia of Bacterial and Archaeal Type Strains, Phase III: the genomes of soil and plant-associated and newly described type strains.</title>
        <authorList>
            <person name="Whitman W.B."/>
            <person name="Woyke T."/>
            <person name="Klenk H.P."/>
            <person name="Zhou Y."/>
            <person name="Lilburn T.G."/>
            <person name="Beck B.J."/>
            <person name="De Vos P."/>
            <person name="Vandamme P."/>
            <person name="Eisen J.A."/>
            <person name="Garrity G."/>
            <person name="Hugenholtz P."/>
            <person name="Kyrpides N.C."/>
        </authorList>
    </citation>
    <scope>NUCLEOTIDE SEQUENCE [LARGE SCALE GENOMIC DNA]</scope>
    <source>
        <strain evidence="1 2">CGMCC 1.10115</strain>
    </source>
</reference>
<dbReference type="AlphaFoldDB" id="A0A562K6W5"/>
<comment type="caution">
    <text evidence="1">The sequence shown here is derived from an EMBL/GenBank/DDBJ whole genome shotgun (WGS) entry which is preliminary data.</text>
</comment>
<dbReference type="RefSeq" id="WP_144539733.1">
    <property type="nucleotide sequence ID" value="NZ_CBCSDC010000030.1"/>
</dbReference>
<accession>A0A562K6W5</accession>
<keyword evidence="2" id="KW-1185">Reference proteome</keyword>
<proteinExistence type="predicted"/>
<evidence type="ECO:0000313" key="1">
    <source>
        <dbReference type="EMBL" id="TWH91179.1"/>
    </source>
</evidence>
<dbReference type="OrthoDB" id="2937969at2"/>
<evidence type="ECO:0000313" key="2">
    <source>
        <dbReference type="Proteomes" id="UP000318667"/>
    </source>
</evidence>
<sequence>MDYLEVKERLEASKLELMNRMQDTHLLEDEKENIQKFIENYDYIIELTDMNHFERGKVVH</sequence>
<dbReference type="GeneID" id="65401910"/>
<protein>
    <submittedName>
        <fullName evidence="1">Uncharacterized protein DUF3896</fullName>
    </submittedName>
</protein>
<organism evidence="1 2">
    <name type="scientific">Cytobacillus oceanisediminis</name>
    <dbReference type="NCBI Taxonomy" id="665099"/>
    <lineage>
        <taxon>Bacteria</taxon>
        <taxon>Bacillati</taxon>
        <taxon>Bacillota</taxon>
        <taxon>Bacilli</taxon>
        <taxon>Bacillales</taxon>
        <taxon>Bacillaceae</taxon>
        <taxon>Cytobacillus</taxon>
    </lineage>
</organism>
<name>A0A562K6W5_9BACI</name>
<dbReference type="InterPro" id="IPR024994">
    <property type="entry name" value="DUF3896"/>
</dbReference>
<dbReference type="Pfam" id="PF13035">
    <property type="entry name" value="DUF3896"/>
    <property type="match status" value="1"/>
</dbReference>